<dbReference type="InterPro" id="IPR048760">
    <property type="entry name" value="VP0354-like_sensor_dom"/>
</dbReference>
<dbReference type="SUPFAM" id="SSF55073">
    <property type="entry name" value="Nucleotide cyclase"/>
    <property type="match status" value="1"/>
</dbReference>
<dbReference type="InterPro" id="IPR052163">
    <property type="entry name" value="DGC-Regulatory_Protein"/>
</dbReference>
<dbReference type="InterPro" id="IPR043128">
    <property type="entry name" value="Rev_trsase/Diguanyl_cyclase"/>
</dbReference>
<dbReference type="Pfam" id="PF00990">
    <property type="entry name" value="GGDEF"/>
    <property type="match status" value="1"/>
</dbReference>
<protein>
    <submittedName>
        <fullName evidence="3">Diguanylate cyclase (GGDEF) domain-containing protein</fullName>
    </submittedName>
</protein>
<dbReference type="SUPFAM" id="SSF103190">
    <property type="entry name" value="Sensory domain-like"/>
    <property type="match status" value="2"/>
</dbReference>
<dbReference type="Gene3D" id="3.30.450.20">
    <property type="entry name" value="PAS domain"/>
    <property type="match status" value="2"/>
</dbReference>
<dbReference type="OrthoDB" id="5413461at2"/>
<reference evidence="4" key="1">
    <citation type="journal article" date="2013" name="Stand. Genomic Sci.">
        <title>Complete genome sequence of Desulfocapsa sulfexigens, a marine deltaproteobacterium specialized in disproportionating inorganic sulfur compounds.</title>
        <authorList>
            <person name="Finster K.W."/>
            <person name="Kjeldsen K.U."/>
            <person name="Kube M."/>
            <person name="Reinhardt R."/>
            <person name="Mussmann M."/>
            <person name="Amann R."/>
            <person name="Schreiber L."/>
        </authorList>
    </citation>
    <scope>NUCLEOTIDE SEQUENCE [LARGE SCALE GENOMIC DNA]</scope>
    <source>
        <strain evidence="4">DSM 10523 / SB164P1</strain>
    </source>
</reference>
<dbReference type="RefSeq" id="WP_015403820.1">
    <property type="nucleotide sequence ID" value="NC_020304.1"/>
</dbReference>
<dbReference type="InterPro" id="IPR029787">
    <property type="entry name" value="Nucleotide_cyclase"/>
</dbReference>
<dbReference type="InterPro" id="IPR000160">
    <property type="entry name" value="GGDEF_dom"/>
</dbReference>
<dbReference type="HOGENOM" id="CLU_000445_11_22_7"/>
<keyword evidence="4" id="KW-1185">Reference proteome</keyword>
<keyword evidence="1" id="KW-0472">Membrane</keyword>
<organism evidence="3 4">
    <name type="scientific">Desulfocapsa sulfexigens (strain DSM 10523 / SB164P1)</name>
    <dbReference type="NCBI Taxonomy" id="1167006"/>
    <lineage>
        <taxon>Bacteria</taxon>
        <taxon>Pseudomonadati</taxon>
        <taxon>Thermodesulfobacteriota</taxon>
        <taxon>Desulfobulbia</taxon>
        <taxon>Desulfobulbales</taxon>
        <taxon>Desulfocapsaceae</taxon>
        <taxon>Desulfocapsa</taxon>
    </lineage>
</organism>
<proteinExistence type="predicted"/>
<dbReference type="PANTHER" id="PTHR46663:SF3">
    <property type="entry name" value="SLL0267 PROTEIN"/>
    <property type="match status" value="1"/>
</dbReference>
<evidence type="ECO:0000313" key="4">
    <source>
        <dbReference type="Proteomes" id="UP000011721"/>
    </source>
</evidence>
<dbReference type="Proteomes" id="UP000011721">
    <property type="component" value="Chromosome"/>
</dbReference>
<keyword evidence="1" id="KW-0812">Transmembrane</keyword>
<dbReference type="NCBIfam" id="TIGR00254">
    <property type="entry name" value="GGDEF"/>
    <property type="match status" value="1"/>
</dbReference>
<dbReference type="CDD" id="cd01949">
    <property type="entry name" value="GGDEF"/>
    <property type="match status" value="1"/>
</dbReference>
<dbReference type="eggNOG" id="COG2199">
    <property type="taxonomic scope" value="Bacteria"/>
</dbReference>
<dbReference type="GO" id="GO:0003824">
    <property type="term" value="F:catalytic activity"/>
    <property type="evidence" value="ECO:0007669"/>
    <property type="project" value="UniProtKB-ARBA"/>
</dbReference>
<dbReference type="InterPro" id="IPR029151">
    <property type="entry name" value="Sensor-like_sf"/>
</dbReference>
<feature type="domain" description="GGDEF" evidence="2">
    <location>
        <begin position="391"/>
        <end position="523"/>
    </location>
</feature>
<evidence type="ECO:0000256" key="1">
    <source>
        <dbReference type="SAM" id="Phobius"/>
    </source>
</evidence>
<dbReference type="PATRIC" id="fig|1167006.5.peg.1731"/>
<dbReference type="FunFam" id="3.30.70.270:FF:000001">
    <property type="entry name" value="Diguanylate cyclase domain protein"/>
    <property type="match status" value="1"/>
</dbReference>
<dbReference type="AlphaFoldDB" id="M1NEJ8"/>
<dbReference type="Pfam" id="PF21623">
    <property type="entry name" value="HK_sensor_dom_bact"/>
    <property type="match status" value="1"/>
</dbReference>
<dbReference type="PANTHER" id="PTHR46663">
    <property type="entry name" value="DIGUANYLATE CYCLASE DGCT-RELATED"/>
    <property type="match status" value="1"/>
</dbReference>
<dbReference type="PROSITE" id="PS50887">
    <property type="entry name" value="GGDEF"/>
    <property type="match status" value="1"/>
</dbReference>
<feature type="transmembrane region" description="Helical" evidence="1">
    <location>
        <begin position="7"/>
        <end position="28"/>
    </location>
</feature>
<gene>
    <name evidence="3" type="ordered locus">UWK_01571</name>
</gene>
<evidence type="ECO:0000259" key="2">
    <source>
        <dbReference type="PROSITE" id="PS50887"/>
    </source>
</evidence>
<accession>M1NEJ8</accession>
<name>M1NEJ8_DESSD</name>
<keyword evidence="1" id="KW-1133">Transmembrane helix</keyword>
<evidence type="ECO:0000313" key="3">
    <source>
        <dbReference type="EMBL" id="AGF78129.1"/>
    </source>
</evidence>
<dbReference type="STRING" id="1167006.UWK_01571"/>
<dbReference type="SMART" id="SM00267">
    <property type="entry name" value="GGDEF"/>
    <property type="match status" value="1"/>
</dbReference>
<dbReference type="KEGG" id="dsf:UWK_01571"/>
<dbReference type="Gene3D" id="3.30.70.270">
    <property type="match status" value="1"/>
</dbReference>
<dbReference type="EMBL" id="CP003985">
    <property type="protein sequence ID" value="AGF78129.1"/>
    <property type="molecule type" value="Genomic_DNA"/>
</dbReference>
<sequence length="523" mass="60231">MKFFLKYFLPIFLPWAIAFSIFFTYFYFSETDKVNTNRLEKERLNVRMGESAIYLEFQTVMSDLLILAKNKAFHHDQKLLPLESFTNLQNDVQLFSQIKGIYDQARFLNTEGVEIVRVNFKQDKATIAPASSLQNKGNRYYFQETITIDQGMVYISPLDLNIEHDRIEEPYKPMIRFGTPVFNNQGEKIGILILNYMAERLLGNFSSAVANIRDHASLVNAEGYWLKHPDPEREWGFMLDHKHNFSNVHPLEWKRIMATERGQFTSDNGLFTFATIHPLQSSQHYNSGHTEKTQATMQKDYQWKVISHVTKDDINAGNKSILLSLVQIATLVLPLLILFSWRLSQAKIKEREAVEILRHQATFDTLTGLPNRQLFHDRLSRIILDSKRLDTRFTLFFIDLDKFKIVNDSLGHTAGDQLLKEVAERIHELVRESDTVARMGGDEFTVILNTMTDRKDIIRMAQLIIDKLSQPFILNGQEASIGASIGIALFPDDGIEQTILINNADAAMYRAKEAGRNQFCFSA</sequence>